<dbReference type="OrthoDB" id="9970435at2759"/>
<keyword evidence="5 7" id="KW-0472">Membrane</keyword>
<feature type="compositionally biased region" description="Polar residues" evidence="6">
    <location>
        <begin position="822"/>
        <end position="837"/>
    </location>
</feature>
<evidence type="ECO:0000313" key="11">
    <source>
        <dbReference type="Proteomes" id="UP000258309"/>
    </source>
</evidence>
<evidence type="ECO:0000259" key="9">
    <source>
        <dbReference type="PROSITE" id="PS51382"/>
    </source>
</evidence>
<dbReference type="Pfam" id="PF03105">
    <property type="entry name" value="SPX"/>
    <property type="match status" value="1"/>
</dbReference>
<feature type="transmembrane region" description="Helical" evidence="7">
    <location>
        <begin position="670"/>
        <end position="694"/>
    </location>
</feature>
<dbReference type="GO" id="GO:0006817">
    <property type="term" value="P:phosphate ion transport"/>
    <property type="evidence" value="ECO:0007669"/>
    <property type="project" value="TreeGrafter"/>
</dbReference>
<dbReference type="PANTHER" id="PTHR10783:SF103">
    <property type="entry name" value="SOLUTE CARRIER FAMILY 53 MEMBER 1"/>
    <property type="match status" value="1"/>
</dbReference>
<feature type="transmembrane region" description="Helical" evidence="7">
    <location>
        <begin position="714"/>
        <end position="736"/>
    </location>
</feature>
<organism evidence="10 11">
    <name type="scientific">Scytalidium lignicola</name>
    <name type="common">Hyphomycete</name>
    <dbReference type="NCBI Taxonomy" id="5539"/>
    <lineage>
        <taxon>Eukaryota</taxon>
        <taxon>Fungi</taxon>
        <taxon>Dikarya</taxon>
        <taxon>Ascomycota</taxon>
        <taxon>Pezizomycotina</taxon>
        <taxon>Leotiomycetes</taxon>
        <taxon>Leotiomycetes incertae sedis</taxon>
        <taxon>Scytalidium</taxon>
    </lineage>
</organism>
<dbReference type="GO" id="GO:0005886">
    <property type="term" value="C:plasma membrane"/>
    <property type="evidence" value="ECO:0007669"/>
    <property type="project" value="TreeGrafter"/>
</dbReference>
<evidence type="ECO:0000313" key="10">
    <source>
        <dbReference type="EMBL" id="RFU31537.1"/>
    </source>
</evidence>
<dbReference type="PROSITE" id="PS51382">
    <property type="entry name" value="SPX"/>
    <property type="match status" value="1"/>
</dbReference>
<keyword evidence="11" id="KW-1185">Reference proteome</keyword>
<feature type="transmembrane region" description="Helical" evidence="7">
    <location>
        <begin position="571"/>
        <end position="596"/>
    </location>
</feature>
<gene>
    <name evidence="10" type="ORF">B7463_g4832</name>
</gene>
<dbReference type="GO" id="GO:0005794">
    <property type="term" value="C:Golgi apparatus"/>
    <property type="evidence" value="ECO:0007669"/>
    <property type="project" value="TreeGrafter"/>
</dbReference>
<comment type="similarity">
    <text evidence="2">Belongs to the SYG1 (TC 2.A.94) family.</text>
</comment>
<keyword evidence="3 7" id="KW-0812">Transmembrane</keyword>
<keyword evidence="4 7" id="KW-1133">Transmembrane helix</keyword>
<name>A0A3E2HDV3_SCYLI</name>
<dbReference type="GO" id="GO:0016036">
    <property type="term" value="P:cellular response to phosphate starvation"/>
    <property type="evidence" value="ECO:0007669"/>
    <property type="project" value="TreeGrafter"/>
</dbReference>
<sequence length="923" mass="105277">MKFAKELEEELVPEWRAKYLDYKAGKKRVKAVSRAVQRAEATPRTPGQPQLPAHDYSIYGATSKFAPRTRNGSRPNAFDAWGDIVYTPLQSSPAPVAEGKDSQSEDSDEDPYVKRTPAIPIRQNDSRPGPSAAPSQYGSFVPTPPARQTMRSAFELPDPAIPPELPPPAVTDTSLESQPNRDRNFGRSSVFPRYSSLAIPSQKSLRNKMSTWNADKIGEPSQPSPGVIRRMFSVGTPLTKADSNRIDLALLQVETVRLRQKEFFTWMDDELEKVEDFYKMKEDEAGERLKVLREQLHEMRNRRIEEIATVQQAKASANDDDHAVLNGYSTGSQDIDDISRPNERDHLKQFFDPLGRVLERARAKALAPRLGPNSKALQTMPTTPEMRTGQQRLRTGHIEEGRDYVRREHPPESVSYRSAKRKLKLALKEYYRGLELLKSYALLNRTAFRKINKKYDKAVNAHPPLRYMSEKVNKAWFVKSEVVDNHLHTVEDLYARYFEKGNHKVATGKLRSSSGKRTDKSWSAFTNGLLVGIGAVFLIQTIVYAGNLLFDSDPTWRLLLAGLYPVEFRDFFLGDMYCSLTYLTGNLSLFFCLYANQWDDPTRCNSSHSRVMGFFSALPSVWRALQSLRRYHDTRNAFPHLANFGKYTASIMYYVTLSLYRIDKTYHMQIVFCIFACVNAVYSSIWDLVMDWSLLQPHARQFLLRDIRGYKSVWWYYGAMILDVILRFNWILYAIFTHDLQHSTLVSFFVAMSEATRRGIWAIFRVENEHCSNVAHFKASRDVPLPYMIEEERFEEELGSQAESTGAQRIEQSPPFTRLRSRTSSGLEAQESPATSSLRRRPGLPRTITKIMADAHTQDFEKKRKPSGAAGEGANHSPHQDAAVGSSDDEDDDDDEPDLLEVRDAEMYLRTKASSDKANSENQ</sequence>
<dbReference type="PROSITE" id="PS51380">
    <property type="entry name" value="EXS"/>
    <property type="match status" value="1"/>
</dbReference>
<feature type="compositionally biased region" description="Polar residues" evidence="6">
    <location>
        <begin position="801"/>
        <end position="815"/>
    </location>
</feature>
<feature type="region of interest" description="Disordered" evidence="6">
    <location>
        <begin position="37"/>
        <end position="189"/>
    </location>
</feature>
<feature type="domain" description="EXS" evidence="8">
    <location>
        <begin position="603"/>
        <end position="797"/>
    </location>
</feature>
<dbReference type="Proteomes" id="UP000258309">
    <property type="component" value="Unassembled WGS sequence"/>
</dbReference>
<feature type="domain" description="SPX" evidence="9">
    <location>
        <begin position="1"/>
        <end position="469"/>
    </location>
</feature>
<evidence type="ECO:0000256" key="2">
    <source>
        <dbReference type="ARBA" id="ARBA00009665"/>
    </source>
</evidence>
<evidence type="ECO:0000256" key="7">
    <source>
        <dbReference type="SAM" id="Phobius"/>
    </source>
</evidence>
<feature type="transmembrane region" description="Helical" evidence="7">
    <location>
        <begin position="529"/>
        <end position="550"/>
    </location>
</feature>
<accession>A0A3E2HDV3</accession>
<dbReference type="InterPro" id="IPR004331">
    <property type="entry name" value="SPX_dom"/>
</dbReference>
<feature type="region of interest" description="Disordered" evidence="6">
    <location>
        <begin position="796"/>
        <end position="923"/>
    </location>
</feature>
<comment type="caution">
    <text evidence="10">The sequence shown here is derived from an EMBL/GenBank/DDBJ whole genome shotgun (WGS) entry which is preliminary data.</text>
</comment>
<feature type="non-terminal residue" evidence="10">
    <location>
        <position position="1"/>
    </location>
</feature>
<protein>
    <recommendedName>
        <fullName evidence="12">EXS domain-containing protein</fullName>
    </recommendedName>
</protein>
<evidence type="ECO:0000256" key="4">
    <source>
        <dbReference type="ARBA" id="ARBA00022989"/>
    </source>
</evidence>
<reference evidence="10 11" key="1">
    <citation type="submission" date="2018-05" db="EMBL/GenBank/DDBJ databases">
        <title>Draft genome sequence of Scytalidium lignicola DSM 105466, a ubiquitous saprotrophic fungus.</title>
        <authorList>
            <person name="Buettner E."/>
            <person name="Gebauer A.M."/>
            <person name="Hofrichter M."/>
            <person name="Liers C."/>
            <person name="Kellner H."/>
        </authorList>
    </citation>
    <scope>NUCLEOTIDE SEQUENCE [LARGE SCALE GENOMIC DNA]</scope>
    <source>
        <strain evidence="10 11">DSM 105466</strain>
    </source>
</reference>
<dbReference type="EMBL" id="NCSJ02000074">
    <property type="protein sequence ID" value="RFU31537.1"/>
    <property type="molecule type" value="Genomic_DNA"/>
</dbReference>
<evidence type="ECO:0000259" key="8">
    <source>
        <dbReference type="PROSITE" id="PS51380"/>
    </source>
</evidence>
<dbReference type="OMA" id="GDMYCSL"/>
<dbReference type="GO" id="GO:0000822">
    <property type="term" value="F:inositol hexakisphosphate binding"/>
    <property type="evidence" value="ECO:0007669"/>
    <property type="project" value="TreeGrafter"/>
</dbReference>
<dbReference type="AlphaFoldDB" id="A0A3E2HDV3"/>
<dbReference type="InterPro" id="IPR004342">
    <property type="entry name" value="EXS_C"/>
</dbReference>
<evidence type="ECO:0000256" key="3">
    <source>
        <dbReference type="ARBA" id="ARBA00022692"/>
    </source>
</evidence>
<dbReference type="STRING" id="5539.A0A3E2HDV3"/>
<evidence type="ECO:0008006" key="12">
    <source>
        <dbReference type="Google" id="ProtNLM"/>
    </source>
</evidence>
<comment type="subcellular location">
    <subcellularLocation>
        <location evidence="1">Membrane</location>
        <topology evidence="1">Multi-pass membrane protein</topology>
    </subcellularLocation>
</comment>
<dbReference type="PANTHER" id="PTHR10783">
    <property type="entry name" value="XENOTROPIC AND POLYTROPIC RETROVIRUS RECEPTOR 1-RELATED"/>
    <property type="match status" value="1"/>
</dbReference>
<feature type="non-terminal residue" evidence="10">
    <location>
        <position position="923"/>
    </location>
</feature>
<dbReference type="CDD" id="cd14475">
    <property type="entry name" value="SPX_SYG1_like"/>
    <property type="match status" value="1"/>
</dbReference>
<feature type="compositionally biased region" description="Basic and acidic residues" evidence="6">
    <location>
        <begin position="900"/>
        <end position="923"/>
    </location>
</feature>
<feature type="compositionally biased region" description="Pro residues" evidence="6">
    <location>
        <begin position="159"/>
        <end position="169"/>
    </location>
</feature>
<dbReference type="Pfam" id="PF03124">
    <property type="entry name" value="EXS"/>
    <property type="match status" value="1"/>
</dbReference>
<evidence type="ECO:0000256" key="6">
    <source>
        <dbReference type="SAM" id="MobiDB-lite"/>
    </source>
</evidence>
<evidence type="ECO:0000256" key="5">
    <source>
        <dbReference type="ARBA" id="ARBA00023136"/>
    </source>
</evidence>
<evidence type="ECO:0000256" key="1">
    <source>
        <dbReference type="ARBA" id="ARBA00004141"/>
    </source>
</evidence>
<feature type="compositionally biased region" description="Acidic residues" evidence="6">
    <location>
        <begin position="887"/>
        <end position="899"/>
    </location>
</feature>
<proteinExistence type="inferred from homology"/>